<dbReference type="EMBL" id="CP012543">
    <property type="protein sequence ID" value="QCD46103.1"/>
    <property type="molecule type" value="Genomic_DNA"/>
</dbReference>
<proteinExistence type="predicted"/>
<sequence length="73" mass="8493">MQNIGILDKTIRLIIAAIWIYVFGFVCLSWWWLVGLVPLLTAVYGYCPLYKFFGINTCKKCKTEERSDAKQKN</sequence>
<reference evidence="1 2" key="1">
    <citation type="submission" date="2016-07" db="EMBL/GenBank/DDBJ databases">
        <title>Comparative genomics of the Campylobacter concisus group.</title>
        <authorList>
            <person name="Miller W.G."/>
            <person name="Yee E."/>
            <person name="Chapman M.H."/>
            <person name="Huynh S."/>
            <person name="Bono J.L."/>
            <person name="On S.L.W."/>
            <person name="StLeger J."/>
            <person name="Foster G."/>
            <person name="Parker C.T."/>
        </authorList>
    </citation>
    <scope>NUCLEOTIDE SEQUENCE [LARGE SCALE GENOMIC DNA]</scope>
    <source>
        <strain evidence="1 2">ATCC 33238</strain>
    </source>
</reference>
<organism evidence="1 2">
    <name type="scientific">Campylobacter rectus</name>
    <name type="common">Wolinella recta</name>
    <dbReference type="NCBI Taxonomy" id="203"/>
    <lineage>
        <taxon>Bacteria</taxon>
        <taxon>Pseudomonadati</taxon>
        <taxon>Campylobacterota</taxon>
        <taxon>Epsilonproteobacteria</taxon>
        <taxon>Campylobacterales</taxon>
        <taxon>Campylobacteraceae</taxon>
        <taxon>Campylobacter</taxon>
    </lineage>
</organism>
<dbReference type="AlphaFoldDB" id="A0A6G5QK52"/>
<dbReference type="KEGG" id="crx:CRECT_0408"/>
<protein>
    <submittedName>
        <fullName evidence="1">Putative DUF2892 domain protein</fullName>
    </submittedName>
</protein>
<evidence type="ECO:0000313" key="1">
    <source>
        <dbReference type="EMBL" id="QCD46103.1"/>
    </source>
</evidence>
<evidence type="ECO:0000313" key="2">
    <source>
        <dbReference type="Proteomes" id="UP000502377"/>
    </source>
</evidence>
<name>A0A6G5QK52_CAMRE</name>
<gene>
    <name evidence="1" type="ORF">CRECT_0408</name>
</gene>
<dbReference type="InterPro" id="IPR021309">
    <property type="entry name" value="YgaP-like_TM"/>
</dbReference>
<dbReference type="Pfam" id="PF11127">
    <property type="entry name" value="YgaP-like_TM"/>
    <property type="match status" value="1"/>
</dbReference>
<accession>A0A6G5QK52</accession>
<dbReference type="Proteomes" id="UP000502377">
    <property type="component" value="Chromosome"/>
</dbReference>
<dbReference type="RefSeq" id="WP_004320503.1">
    <property type="nucleotide sequence ID" value="NZ_CAURIV010000001.1"/>
</dbReference>